<gene>
    <name evidence="3" type="ORF">SDC9_111346</name>
</gene>
<keyword evidence="2" id="KW-0067">ATP-binding</keyword>
<dbReference type="AlphaFoldDB" id="A0A645BG98"/>
<accession>A0A645BG98</accession>
<reference evidence="3" key="1">
    <citation type="submission" date="2019-08" db="EMBL/GenBank/DDBJ databases">
        <authorList>
            <person name="Kucharzyk K."/>
            <person name="Murdoch R.W."/>
            <person name="Higgins S."/>
            <person name="Loffler F."/>
        </authorList>
    </citation>
    <scope>NUCLEOTIDE SEQUENCE</scope>
</reference>
<evidence type="ECO:0000256" key="2">
    <source>
        <dbReference type="ARBA" id="ARBA00022840"/>
    </source>
</evidence>
<organism evidence="3">
    <name type="scientific">bioreactor metagenome</name>
    <dbReference type="NCBI Taxonomy" id="1076179"/>
    <lineage>
        <taxon>unclassified sequences</taxon>
        <taxon>metagenomes</taxon>
        <taxon>ecological metagenomes</taxon>
    </lineage>
</organism>
<dbReference type="EMBL" id="VSSQ01019966">
    <property type="protein sequence ID" value="MPM64460.1"/>
    <property type="molecule type" value="Genomic_DNA"/>
</dbReference>
<sequence length="87" mass="9522">MGLDVLSARYIHDEMLALREKGLGILLVSSNINEILELSDRVLVLRGGEITASLINNAALTREEIGEYMLGVKKMEPQTHAEQGAMA</sequence>
<dbReference type="InterPro" id="IPR050107">
    <property type="entry name" value="ABC_carbohydrate_import_ATPase"/>
</dbReference>
<dbReference type="PANTHER" id="PTHR43790">
    <property type="entry name" value="CARBOHYDRATE TRANSPORT ATP-BINDING PROTEIN MG119-RELATED"/>
    <property type="match status" value="1"/>
</dbReference>
<evidence type="ECO:0000256" key="1">
    <source>
        <dbReference type="ARBA" id="ARBA00022741"/>
    </source>
</evidence>
<protein>
    <submittedName>
        <fullName evidence="3">Uncharacterized protein</fullName>
    </submittedName>
</protein>
<dbReference type="PANTHER" id="PTHR43790:SF4">
    <property type="entry name" value="GUANOSINE IMPORT ATP-BINDING PROTEIN NUPO"/>
    <property type="match status" value="1"/>
</dbReference>
<dbReference type="InterPro" id="IPR027417">
    <property type="entry name" value="P-loop_NTPase"/>
</dbReference>
<dbReference type="Gene3D" id="3.40.50.300">
    <property type="entry name" value="P-loop containing nucleotide triphosphate hydrolases"/>
    <property type="match status" value="1"/>
</dbReference>
<proteinExistence type="predicted"/>
<evidence type="ECO:0000313" key="3">
    <source>
        <dbReference type="EMBL" id="MPM64460.1"/>
    </source>
</evidence>
<name>A0A645BG98_9ZZZZ</name>
<dbReference type="SUPFAM" id="SSF52540">
    <property type="entry name" value="P-loop containing nucleoside triphosphate hydrolases"/>
    <property type="match status" value="1"/>
</dbReference>
<keyword evidence="1" id="KW-0547">Nucleotide-binding</keyword>
<dbReference type="GO" id="GO:0005524">
    <property type="term" value="F:ATP binding"/>
    <property type="evidence" value="ECO:0007669"/>
    <property type="project" value="UniProtKB-KW"/>
</dbReference>
<comment type="caution">
    <text evidence="3">The sequence shown here is derived from an EMBL/GenBank/DDBJ whole genome shotgun (WGS) entry which is preliminary data.</text>
</comment>